<evidence type="ECO:0000256" key="5">
    <source>
        <dbReference type="ARBA" id="ARBA00023211"/>
    </source>
</evidence>
<feature type="domain" description="Carbohydrate kinase PfkB" evidence="8">
    <location>
        <begin position="335"/>
        <end position="497"/>
    </location>
</feature>
<organism evidence="9 10">
    <name type="scientific">Mycena chlorophos</name>
    <name type="common">Agaric fungus</name>
    <name type="synonym">Agaricus chlorophos</name>
    <dbReference type="NCBI Taxonomy" id="658473"/>
    <lineage>
        <taxon>Eukaryota</taxon>
        <taxon>Fungi</taxon>
        <taxon>Dikarya</taxon>
        <taxon>Basidiomycota</taxon>
        <taxon>Agaricomycotina</taxon>
        <taxon>Agaricomycetes</taxon>
        <taxon>Agaricomycetidae</taxon>
        <taxon>Agaricales</taxon>
        <taxon>Marasmiineae</taxon>
        <taxon>Mycenaceae</taxon>
        <taxon>Mycena</taxon>
    </lineage>
</organism>
<dbReference type="Pfam" id="PF04227">
    <property type="entry name" value="Indigoidine_A"/>
    <property type="match status" value="1"/>
</dbReference>
<dbReference type="Proteomes" id="UP000815677">
    <property type="component" value="Unassembled WGS sequence"/>
</dbReference>
<evidence type="ECO:0000259" key="8">
    <source>
        <dbReference type="Pfam" id="PF00294"/>
    </source>
</evidence>
<dbReference type="Gene3D" id="3.40.1190.20">
    <property type="match status" value="1"/>
</dbReference>
<accession>A0ABQ0KZ25</accession>
<protein>
    <submittedName>
        <fullName evidence="9">Indigoidine synthase A-like protein</fullName>
    </submittedName>
</protein>
<evidence type="ECO:0000313" key="10">
    <source>
        <dbReference type="Proteomes" id="UP000815677"/>
    </source>
</evidence>
<dbReference type="Pfam" id="PF00294">
    <property type="entry name" value="PfkB"/>
    <property type="match status" value="2"/>
</dbReference>
<dbReference type="InterPro" id="IPR029056">
    <property type="entry name" value="Ribokinase-like"/>
</dbReference>
<gene>
    <name evidence="9" type="ORF">MCHLO_01790</name>
</gene>
<keyword evidence="5" id="KW-0464">Manganese</keyword>
<dbReference type="SUPFAM" id="SSF53613">
    <property type="entry name" value="Ribokinase-like"/>
    <property type="match status" value="1"/>
</dbReference>
<keyword evidence="4" id="KW-0378">Hydrolase</keyword>
<keyword evidence="10" id="KW-1185">Reference proteome</keyword>
<evidence type="ECO:0000256" key="4">
    <source>
        <dbReference type="ARBA" id="ARBA00022801"/>
    </source>
</evidence>
<dbReference type="Gene3D" id="3.40.1790.10">
    <property type="entry name" value="Indigoidine synthase domain"/>
    <property type="match status" value="1"/>
</dbReference>
<keyword evidence="1" id="KW-0808">Transferase</keyword>
<dbReference type="EMBL" id="DF839580">
    <property type="protein sequence ID" value="GAT44149.1"/>
    <property type="molecule type" value="Genomic_DNA"/>
</dbReference>
<keyword evidence="6" id="KW-0456">Lyase</keyword>
<dbReference type="PANTHER" id="PTHR42909">
    <property type="entry name" value="ZGC:136858"/>
    <property type="match status" value="1"/>
</dbReference>
<keyword evidence="7" id="KW-0326">Glycosidase</keyword>
<dbReference type="InterPro" id="IPR007342">
    <property type="entry name" value="PsuG"/>
</dbReference>
<evidence type="ECO:0000256" key="3">
    <source>
        <dbReference type="ARBA" id="ARBA00022777"/>
    </source>
</evidence>
<proteinExistence type="inferred from homology"/>
<evidence type="ECO:0000256" key="2">
    <source>
        <dbReference type="ARBA" id="ARBA00022723"/>
    </source>
</evidence>
<evidence type="ECO:0000256" key="7">
    <source>
        <dbReference type="ARBA" id="ARBA00023295"/>
    </source>
</evidence>
<keyword evidence="2" id="KW-0479">Metal-binding</keyword>
<dbReference type="InterPro" id="IPR022830">
    <property type="entry name" value="Indigdn_synthA-like"/>
</dbReference>
<evidence type="ECO:0000256" key="1">
    <source>
        <dbReference type="ARBA" id="ARBA00022679"/>
    </source>
</evidence>
<dbReference type="SUPFAM" id="SSF110581">
    <property type="entry name" value="Indigoidine synthase A-like"/>
    <property type="match status" value="1"/>
</dbReference>
<evidence type="ECO:0000256" key="6">
    <source>
        <dbReference type="ARBA" id="ARBA00023239"/>
    </source>
</evidence>
<dbReference type="InterPro" id="IPR011611">
    <property type="entry name" value="PfkB_dom"/>
</dbReference>
<feature type="domain" description="Carbohydrate kinase PfkB" evidence="8">
    <location>
        <begin position="628"/>
        <end position="686"/>
    </location>
</feature>
<dbReference type="HAMAP" id="MF_01876">
    <property type="entry name" value="PsiMP_glycosidase"/>
    <property type="match status" value="1"/>
</dbReference>
<evidence type="ECO:0000313" key="9">
    <source>
        <dbReference type="EMBL" id="GAT44149.1"/>
    </source>
</evidence>
<reference evidence="9" key="1">
    <citation type="submission" date="2014-09" db="EMBL/GenBank/DDBJ databases">
        <title>Genome sequence of the luminous mushroom Mycena chlorophos for searching fungal bioluminescence genes.</title>
        <authorList>
            <person name="Tanaka Y."/>
            <person name="Kasuga D."/>
            <person name="Oba Y."/>
            <person name="Hase S."/>
            <person name="Sato K."/>
            <person name="Oba Y."/>
            <person name="Sakakibara Y."/>
        </authorList>
    </citation>
    <scope>NUCLEOTIDE SEQUENCE</scope>
</reference>
<dbReference type="PANTHER" id="PTHR42909:SF1">
    <property type="entry name" value="CARBOHYDRATE KINASE PFKB DOMAIN-CONTAINING PROTEIN"/>
    <property type="match status" value="1"/>
</dbReference>
<name>A0ABQ0KZ25_MYCCL</name>
<dbReference type="PROSITE" id="PS00583">
    <property type="entry name" value="PFKB_KINASES_1"/>
    <property type="match status" value="1"/>
</dbReference>
<dbReference type="InterPro" id="IPR002173">
    <property type="entry name" value="Carboh/pur_kinase_PfkB_CS"/>
</dbReference>
<keyword evidence="3" id="KW-0418">Kinase</keyword>
<sequence length="696" mass="73983">MVAHIHPEVQEALATGKPVVALETALTTHGLPPPINLQTTLALENTVRSTGCVPATIGIVAGRVKIGLERPEIERLADVDRAPRSVKISRRDISSALALKVDGGTTIAATLIFAALAGIKVFATGGLGGVHRGGENSLDISADLQELTRCPVGLVSAGVKSILDIGRTLEYMETLGVPVLSYSKTKDFPAFFTPRSGFQTPWNTDDPRVAAEILHTQAQLGMQHGVLFAAPIPEEYAERGQVIQEAVDQAVRESEINGMSKRGKDVTPWLLSRVAELTQRGSIEANVALLENSALIGGQIAAQYQQLISAMQPEVAQSTNHLSALPPSAEGGSRIIVAGSAAVDVTAQGPKASGSTVPGHVRFGLGGVARNMAEACHRLGGQPVLVAPIGDDAWGSLLRDQTAAMGMTTTGFIAHKGERTAVCNLFLEEDGDLIAGVADMDITQNLDPRLVIAEIEARPPSLLALDGNLSADAIRTLVDFCTKTQTPGMNLYPPHPPFKPVTVLLWVLGDPGWRVGFDLDAWWSAIDRMSLSETFRADLDRLSRRPVRDDGDASKTLDFLVTDGIAQMAIQLTPFFRHMFIKCGENGVFAVLKLAGTDASGWQGVRSDPERRYVVARGDLPTEILVLQHFPSFPTAVLNTTGAGDTLVGSLLAGLASSPSPLANHTLLAQLVERSQRAASLSLQSRFSVSPDLNTL</sequence>